<gene>
    <name evidence="2" type="ORF">M431DRAFT_509311</name>
</gene>
<feature type="compositionally biased region" description="Basic and acidic residues" evidence="1">
    <location>
        <begin position="268"/>
        <end position="277"/>
    </location>
</feature>
<sequence length="293" mass="33204">MQMPRVRHVRGRCRRFATAASWTRSVEFHHRKRCELFHLVTGGVRKKIAITRSSRSGGANEVLTLVASAGSCWRIGWRRELEKRHPITKQQGIETGHPQILCAANLAQRACAVRLRCCTRSPSETRQNGIWIPRVQIRSAASVRIEGSSAHMDLTLSQLYRSTRRHALSRENHVWWNSNRGKLERNALSIPGRQICAESTRQEGLEKHESVSCELNAEIPPSTMSWSALESASTPLDICRIAVLGHAASRMGTQEIYTEPEGMYPGLIDKRGGDGQREKRKKRRKRKQGPYLL</sequence>
<proteinExistence type="predicted"/>
<evidence type="ECO:0000256" key="1">
    <source>
        <dbReference type="SAM" id="MobiDB-lite"/>
    </source>
</evidence>
<evidence type="ECO:0000313" key="2">
    <source>
        <dbReference type="EMBL" id="PTB54310.1"/>
    </source>
</evidence>
<evidence type="ECO:0000313" key="3">
    <source>
        <dbReference type="Proteomes" id="UP000241690"/>
    </source>
</evidence>
<dbReference type="AlphaFoldDB" id="A0A2T4AB60"/>
<name>A0A2T4AB60_TRIHA</name>
<organism evidence="2 3">
    <name type="scientific">Trichoderma harzianum CBS 226.95</name>
    <dbReference type="NCBI Taxonomy" id="983964"/>
    <lineage>
        <taxon>Eukaryota</taxon>
        <taxon>Fungi</taxon>
        <taxon>Dikarya</taxon>
        <taxon>Ascomycota</taxon>
        <taxon>Pezizomycotina</taxon>
        <taxon>Sordariomycetes</taxon>
        <taxon>Hypocreomycetidae</taxon>
        <taxon>Hypocreales</taxon>
        <taxon>Hypocreaceae</taxon>
        <taxon>Trichoderma</taxon>
    </lineage>
</organism>
<dbReference type="RefSeq" id="XP_024773987.1">
    <property type="nucleotide sequence ID" value="XM_024919263.1"/>
</dbReference>
<protein>
    <submittedName>
        <fullName evidence="2">Uncharacterized protein</fullName>
    </submittedName>
</protein>
<feature type="compositionally biased region" description="Basic residues" evidence="1">
    <location>
        <begin position="278"/>
        <end position="293"/>
    </location>
</feature>
<accession>A0A2T4AB60</accession>
<dbReference type="Proteomes" id="UP000241690">
    <property type="component" value="Unassembled WGS sequence"/>
</dbReference>
<reference evidence="2 3" key="1">
    <citation type="submission" date="2016-07" db="EMBL/GenBank/DDBJ databases">
        <title>Multiple horizontal gene transfer events from other fungi enriched the ability of initially mycotrophic Trichoderma (Ascomycota) to feed on dead plant biomass.</title>
        <authorList>
            <consortium name="DOE Joint Genome Institute"/>
            <person name="Aerts A."/>
            <person name="Atanasova L."/>
            <person name="Chenthamara K."/>
            <person name="Zhang J."/>
            <person name="Grujic M."/>
            <person name="Henrissat B."/>
            <person name="Kuo A."/>
            <person name="Salamov A."/>
            <person name="Lipzen A."/>
            <person name="Labutti K."/>
            <person name="Barry K."/>
            <person name="Miao Y."/>
            <person name="Rahimi M.J."/>
            <person name="Shen Q."/>
            <person name="Grigoriev I.V."/>
            <person name="Kubicek C.P."/>
            <person name="Druzhinina I.S."/>
        </authorList>
    </citation>
    <scope>NUCLEOTIDE SEQUENCE [LARGE SCALE GENOMIC DNA]</scope>
    <source>
        <strain evidence="2 3">CBS 226.95</strain>
    </source>
</reference>
<feature type="region of interest" description="Disordered" evidence="1">
    <location>
        <begin position="261"/>
        <end position="293"/>
    </location>
</feature>
<dbReference type="GeneID" id="36627832"/>
<keyword evidence="3" id="KW-1185">Reference proteome</keyword>
<dbReference type="EMBL" id="KZ679681">
    <property type="protein sequence ID" value="PTB54310.1"/>
    <property type="molecule type" value="Genomic_DNA"/>
</dbReference>